<dbReference type="InterPro" id="IPR000160">
    <property type="entry name" value="GGDEF_dom"/>
</dbReference>
<feature type="transmembrane region" description="Helical" evidence="1">
    <location>
        <begin position="183"/>
        <end position="206"/>
    </location>
</feature>
<feature type="transmembrane region" description="Helical" evidence="1">
    <location>
        <begin position="362"/>
        <end position="382"/>
    </location>
</feature>
<reference evidence="4" key="1">
    <citation type="journal article" date="2020" name="mSystems">
        <title>Genome- and Community-Level Interaction Insights into Carbon Utilization and Element Cycling Functions of Hydrothermarchaeota in Hydrothermal Sediment.</title>
        <authorList>
            <person name="Zhou Z."/>
            <person name="Liu Y."/>
            <person name="Xu W."/>
            <person name="Pan J."/>
            <person name="Luo Z.H."/>
            <person name="Li M."/>
        </authorList>
    </citation>
    <scope>NUCLEOTIDE SEQUENCE [LARGE SCALE GENOMIC DNA]</scope>
    <source>
        <strain evidence="4">SpSt-299</strain>
    </source>
</reference>
<dbReference type="AlphaFoldDB" id="A0A7C2SPS5"/>
<dbReference type="Pfam" id="PF07695">
    <property type="entry name" value="7TMR-DISM_7TM"/>
    <property type="match status" value="1"/>
</dbReference>
<keyword evidence="1" id="KW-0812">Transmembrane</keyword>
<feature type="chain" id="PRO_5028317397" evidence="2">
    <location>
        <begin position="18"/>
        <end position="539"/>
    </location>
</feature>
<feature type="transmembrane region" description="Helical" evidence="1">
    <location>
        <begin position="331"/>
        <end position="350"/>
    </location>
</feature>
<evidence type="ECO:0000256" key="2">
    <source>
        <dbReference type="SAM" id="SignalP"/>
    </source>
</evidence>
<comment type="caution">
    <text evidence="4">The sequence shown here is derived from an EMBL/GenBank/DDBJ whole genome shotgun (WGS) entry which is preliminary data.</text>
</comment>
<dbReference type="InterPro" id="IPR008979">
    <property type="entry name" value="Galactose-bd-like_sf"/>
</dbReference>
<feature type="transmembrane region" description="Helical" evidence="1">
    <location>
        <begin position="213"/>
        <end position="232"/>
    </location>
</feature>
<protein>
    <submittedName>
        <fullName evidence="4">Diguanylate cyclase</fullName>
    </submittedName>
</protein>
<accession>A0A7C2SPS5</accession>
<keyword evidence="1" id="KW-0472">Membrane</keyword>
<dbReference type="Pfam" id="PF00990">
    <property type="entry name" value="GGDEF"/>
    <property type="match status" value="1"/>
</dbReference>
<dbReference type="Gene3D" id="2.60.120.260">
    <property type="entry name" value="Galactose-binding domain-like"/>
    <property type="match status" value="1"/>
</dbReference>
<feature type="transmembrane region" description="Helical" evidence="1">
    <location>
        <begin position="273"/>
        <end position="291"/>
    </location>
</feature>
<organism evidence="4">
    <name type="scientific">Thermoanaerobaculum aquaticum</name>
    <dbReference type="NCBI Taxonomy" id="1312852"/>
    <lineage>
        <taxon>Bacteria</taxon>
        <taxon>Pseudomonadati</taxon>
        <taxon>Acidobacteriota</taxon>
        <taxon>Thermoanaerobaculia</taxon>
        <taxon>Thermoanaerobaculales</taxon>
        <taxon>Thermoanaerobaculaceae</taxon>
        <taxon>Thermoanaerobaculum</taxon>
    </lineage>
</organism>
<feature type="signal peptide" evidence="2">
    <location>
        <begin position="1"/>
        <end position="17"/>
    </location>
</feature>
<dbReference type="SUPFAM" id="SSF55073">
    <property type="entry name" value="Nucleotide cyclase"/>
    <property type="match status" value="1"/>
</dbReference>
<sequence length="539" mass="59584">MKLGGLALGLLAASALAQPATRVVDSLPFSLEGQWWFRTGHDPAWSSPFREKTHWQAIQVPGPWERQGFSGYNGHAWYRLTFQLPSRFSGESLGVDLGTLGDVDEVFLNGQRIGESGAFPPTYDPATLQRRIYRLPRASLRFGEFNELAVHVYNEWRFGGFLGPPPVLDRYERLLANQTARDVVFWVGATVLGVLALLHGLISLFYGGGREQWPWIGFLVSFGLYQVTYAGFGPSLFFSPGLAFRLNVVFLLLSVGLFPLVLATVFARPAPTLALVFASVMGVGSGFALLWRRAADLYLWVYLAEAGIVVIVVLALWLILQRRRAQQAFSWPLIFTASFFFVTVLADVAVDLSLLPRPNIPAVVLYSAVGVLPFAFTLSFTLTTRWARLHAASLLPHLGLLPWTTFTHEVQKRLGTSPPSPFALALVRFSTAAGTPVDVETVVSRLRTHLRHCDLLARYSRETVAILLDEQDEREALAYVERVRRALRQLPDRLLLRPTAGLAAFKPGRYATAEELVKAAEAALYAARSEGGDCTATAP</sequence>
<dbReference type="SMART" id="SM00267">
    <property type="entry name" value="GGDEF"/>
    <property type="match status" value="1"/>
</dbReference>
<proteinExistence type="predicted"/>
<dbReference type="Gene3D" id="3.30.70.270">
    <property type="match status" value="1"/>
</dbReference>
<keyword evidence="1" id="KW-1133">Transmembrane helix</keyword>
<evidence type="ECO:0000256" key="1">
    <source>
        <dbReference type="SAM" id="Phobius"/>
    </source>
</evidence>
<feature type="transmembrane region" description="Helical" evidence="1">
    <location>
        <begin position="297"/>
        <end position="319"/>
    </location>
</feature>
<evidence type="ECO:0000313" key="4">
    <source>
        <dbReference type="EMBL" id="HET47497.1"/>
    </source>
</evidence>
<feature type="domain" description="GGDEF" evidence="3">
    <location>
        <begin position="420"/>
        <end position="539"/>
    </location>
</feature>
<keyword evidence="2" id="KW-0732">Signal</keyword>
<dbReference type="PROSITE" id="PS50887">
    <property type="entry name" value="GGDEF"/>
    <property type="match status" value="1"/>
</dbReference>
<gene>
    <name evidence="4" type="ORF">ENQ31_04985</name>
</gene>
<name>A0A7C2SPS5_9BACT</name>
<dbReference type="InterPro" id="IPR043128">
    <property type="entry name" value="Rev_trsase/Diguanyl_cyclase"/>
</dbReference>
<dbReference type="SUPFAM" id="SSF49785">
    <property type="entry name" value="Galactose-binding domain-like"/>
    <property type="match status" value="1"/>
</dbReference>
<feature type="transmembrane region" description="Helical" evidence="1">
    <location>
        <begin position="244"/>
        <end position="266"/>
    </location>
</feature>
<dbReference type="InterPro" id="IPR029787">
    <property type="entry name" value="Nucleotide_cyclase"/>
</dbReference>
<evidence type="ECO:0000259" key="3">
    <source>
        <dbReference type="PROSITE" id="PS50887"/>
    </source>
</evidence>
<dbReference type="InterPro" id="IPR011623">
    <property type="entry name" value="7TMR_DISM_rcpt_extracell_dom1"/>
</dbReference>
<dbReference type="EMBL" id="DSMR01000364">
    <property type="protein sequence ID" value="HET47497.1"/>
    <property type="molecule type" value="Genomic_DNA"/>
</dbReference>